<dbReference type="PANTHER" id="PTHR13887">
    <property type="entry name" value="GLUTATHIONE S-TRANSFERASE KAPPA"/>
    <property type="match status" value="1"/>
</dbReference>
<dbReference type="Gene3D" id="1.10.472.60">
    <property type="entry name" value="putative protein disulfide isomerase domain"/>
    <property type="match status" value="1"/>
</dbReference>
<dbReference type="RefSeq" id="WP_269921468.1">
    <property type="nucleotide sequence ID" value="NZ_JAMKBI010000003.1"/>
</dbReference>
<gene>
    <name evidence="2" type="primary">spxH</name>
    <name evidence="3" type="ORF">M9R61_06580</name>
</gene>
<accession>A0A9X3LB94</accession>
<keyword evidence="4" id="KW-1185">Reference proteome</keyword>
<name>A0A9X3LB94_9BACI</name>
<dbReference type="InterPro" id="IPR046404">
    <property type="entry name" value="Adapter_SpxH"/>
</dbReference>
<reference evidence="3" key="1">
    <citation type="submission" date="2022-05" db="EMBL/GenBank/DDBJ databases">
        <authorList>
            <person name="Colautti A."/>
            <person name="Iacumin L."/>
        </authorList>
    </citation>
    <scope>NUCLEOTIDE SEQUENCE</scope>
    <source>
        <strain evidence="3">DSM 30747</strain>
    </source>
</reference>
<dbReference type="EMBL" id="JAMKBI010000003">
    <property type="protein sequence ID" value="MCZ8533019.1"/>
    <property type="molecule type" value="Genomic_DNA"/>
</dbReference>
<dbReference type="SUPFAM" id="SSF52833">
    <property type="entry name" value="Thioredoxin-like"/>
    <property type="match status" value="1"/>
</dbReference>
<comment type="caution">
    <text evidence="3">The sequence shown here is derived from an EMBL/GenBank/DDBJ whole genome shotgun (WGS) entry which is preliminary data.</text>
</comment>
<dbReference type="Pfam" id="PF13743">
    <property type="entry name" value="Thioredoxin_5"/>
    <property type="match status" value="1"/>
</dbReference>
<dbReference type="Proteomes" id="UP001152172">
    <property type="component" value="Unassembled WGS sequence"/>
</dbReference>
<dbReference type="InterPro" id="IPR036249">
    <property type="entry name" value="Thioredoxin-like_sf"/>
</dbReference>
<proteinExistence type="inferred from homology"/>
<evidence type="ECO:0000256" key="2">
    <source>
        <dbReference type="HAMAP-Rule" id="MF_02245"/>
    </source>
</evidence>
<dbReference type="CDD" id="cd03025">
    <property type="entry name" value="DsbA_FrnE_like"/>
    <property type="match status" value="1"/>
</dbReference>
<dbReference type="Gene3D" id="3.40.30.10">
    <property type="entry name" value="Glutaredoxin"/>
    <property type="match status" value="1"/>
</dbReference>
<evidence type="ECO:0000313" key="3">
    <source>
        <dbReference type="EMBL" id="MCZ8533019.1"/>
    </source>
</evidence>
<comment type="subunit">
    <text evidence="2">Interacts with Spx.</text>
</comment>
<dbReference type="PANTHER" id="PTHR13887:SF47">
    <property type="entry name" value="CLPXP ADAPTER PROTEIN SPXH"/>
    <property type="match status" value="1"/>
</dbReference>
<dbReference type="HAMAP" id="MF_02245">
    <property type="entry name" value="Adapter_SpxH"/>
    <property type="match status" value="1"/>
</dbReference>
<sequence length="272" mass="31594">MTRIQIPSETFTSPLVNKPLEMYVFLDPLCPTCWDMQPTLRKLQVEYGQYFTVRTVLSTQLNKLNIMCNFPSSNLGNNSYNISQIEHSVFPSIAVKAAEFQGKKAALRFFIKIQEYLFLNTKNVTSFSVLQEIAKEVNLDVDEFTRDFLSNECARSFQSDLSITCEMEVDSFPSIVFFNENIEDEGIKVAGNYPYEIYVQILQEMLYEKPKVQDPPSLEKLFDRFHSLTTNEIASYYNISDQLADRELKKLLLLQKVERLLLPNTTVLWRLK</sequence>
<comment type="similarity">
    <text evidence="2">Belongs to the SpxH family.</text>
</comment>
<evidence type="ECO:0000313" key="4">
    <source>
        <dbReference type="Proteomes" id="UP001152172"/>
    </source>
</evidence>
<dbReference type="AlphaFoldDB" id="A0A9X3LB94"/>
<organism evidence="3 4">
    <name type="scientific">Psychrobacillus psychrodurans</name>
    <dbReference type="NCBI Taxonomy" id="126157"/>
    <lineage>
        <taxon>Bacteria</taxon>
        <taxon>Bacillati</taxon>
        <taxon>Bacillota</taxon>
        <taxon>Bacilli</taxon>
        <taxon>Bacillales</taxon>
        <taxon>Bacillaceae</taxon>
        <taxon>Psychrobacillus</taxon>
    </lineage>
</organism>
<comment type="function">
    <text evidence="2">Adapter protein required for efficient degradation of Spx by ClpXP under non-stress conditions. Interaction with Spx stabilizes Spx and exposes the C-terminus of Spx for recognition and proteolysis by ClpXP.</text>
</comment>
<comment type="subcellular location">
    <subcellularLocation>
        <location evidence="2">Cytoplasm</location>
    </subcellularLocation>
</comment>
<protein>
    <recommendedName>
        <fullName evidence="2">ClpXP adapter protein SpxH</fullName>
    </recommendedName>
</protein>
<evidence type="ECO:0000256" key="1">
    <source>
        <dbReference type="ARBA" id="ARBA00022490"/>
    </source>
</evidence>
<keyword evidence="1 2" id="KW-0963">Cytoplasm</keyword>
<dbReference type="GO" id="GO:0005737">
    <property type="term" value="C:cytoplasm"/>
    <property type="evidence" value="ECO:0007669"/>
    <property type="project" value="UniProtKB-SubCell"/>
</dbReference>